<keyword evidence="3" id="KW-1185">Reference proteome</keyword>
<evidence type="ECO:0000313" key="2">
    <source>
        <dbReference type="EMBL" id="CCD12586.1"/>
    </source>
</evidence>
<name>F9W5Y3_TRYCI</name>
<protein>
    <submittedName>
        <fullName evidence="2">WGS project CAEQ00000000 data, annotated contig 1401</fullName>
    </submittedName>
</protein>
<comment type="caution">
    <text evidence="2">The sequence shown here is derived from an EMBL/GenBank/DDBJ whole genome shotgun (WGS) entry which is preliminary data.</text>
</comment>
<reference evidence="2 3" key="2">
    <citation type="journal article" date="2012" name="Proc. Natl. Acad. Sci. U.S.A.">
        <title>Antigenic diversity is generated by distinct evolutionary mechanisms in African trypanosome species.</title>
        <authorList>
            <person name="Jackson A.P."/>
            <person name="Berry A."/>
            <person name="Aslett M."/>
            <person name="Allison H.C."/>
            <person name="Burton P."/>
            <person name="Vavrova-Anderson J."/>
            <person name="Brown R."/>
            <person name="Browne H."/>
            <person name="Corton N."/>
            <person name="Hauser H."/>
            <person name="Gamble J."/>
            <person name="Gilderthorp R."/>
            <person name="Marcello L."/>
            <person name="McQuillan J."/>
            <person name="Otto T.D."/>
            <person name="Quail M.A."/>
            <person name="Sanders M.J."/>
            <person name="van Tonder A."/>
            <person name="Ginger M.L."/>
            <person name="Field M.C."/>
            <person name="Barry J.D."/>
            <person name="Hertz-Fowler C."/>
            <person name="Berriman M."/>
        </authorList>
    </citation>
    <scope>NUCLEOTIDE SEQUENCE [LARGE SCALE GENOMIC DNA]</scope>
    <source>
        <strain evidence="2 3">IL3000</strain>
    </source>
</reference>
<feature type="compositionally biased region" description="Low complexity" evidence="1">
    <location>
        <begin position="290"/>
        <end position="301"/>
    </location>
</feature>
<organism evidence="2 3">
    <name type="scientific">Trypanosoma congolense (strain IL3000)</name>
    <dbReference type="NCBI Taxonomy" id="1068625"/>
    <lineage>
        <taxon>Eukaryota</taxon>
        <taxon>Discoba</taxon>
        <taxon>Euglenozoa</taxon>
        <taxon>Kinetoplastea</taxon>
        <taxon>Metakinetoplastina</taxon>
        <taxon>Trypanosomatida</taxon>
        <taxon>Trypanosomatidae</taxon>
        <taxon>Trypanosoma</taxon>
        <taxon>Nannomonas</taxon>
    </lineage>
</organism>
<reference evidence="3" key="1">
    <citation type="submission" date="2011-07" db="EMBL/GenBank/DDBJ databases">
        <title>Divergent evolution of antigenic variation in African trypanosomes.</title>
        <authorList>
            <person name="Jackson A.P."/>
            <person name="Berry A."/>
            <person name="Allison H.C."/>
            <person name="Burton P."/>
            <person name="Anderson J."/>
            <person name="Aslett M."/>
            <person name="Brown R."/>
            <person name="Corton N."/>
            <person name="Harris D."/>
            <person name="Hauser H."/>
            <person name="Gamble J."/>
            <person name="Gilderthorp R."/>
            <person name="McQuillan J."/>
            <person name="Quail M.A."/>
            <person name="Sanders M."/>
            <person name="Van Tonder A."/>
            <person name="Ginger M.L."/>
            <person name="Donelson J.E."/>
            <person name="Field M.C."/>
            <person name="Barry J.D."/>
            <person name="Berriman M."/>
            <person name="Hertz-Fowler C."/>
        </authorList>
    </citation>
    <scope>NUCLEOTIDE SEQUENCE [LARGE SCALE GENOMIC DNA]</scope>
    <source>
        <strain evidence="3">IL3000</strain>
    </source>
</reference>
<sequence>MSVSGVSTSCEGPVRKLCAAGNVDIYDMWLALEPLLEKEQRLPETGQQDFFLVLEQVTTAILFFAYLRLVEMIDLPAPTDGLQDGIRTYEDAVASCIRVREVLDVYVYPALLRLGDAAEGSVSSRGQQSLSLYWLMRGMLCYNLNALSILLSINTQPHTYEERAPIECMEAAIRQSDAAREFAHFPLAPHWAGALLRDYVEGKKFSWQVGAESTDYVSREWRLHVSVDNGGASDTSFGVLPPHQCVTDVALLPAAVMHLWLFFARTLFRSAPADLVRTCGGGAEPNLSHPPVGVASVGVGAPSPPARENKNETKRRAPLNQRKRTTDKLKAFRLEETRQRAVESEIGFWFRWREALATHCLLGLMVNRPSLLDRYYRLLLPHATNAGCPNCTTTPFMRALEELYPVAADHYGPQWRAQQLVALHQQGAQQQGGRSVARLLQNEELSLTGIDHRLRRSVEYYEPHCVH</sequence>
<evidence type="ECO:0000313" key="3">
    <source>
        <dbReference type="Proteomes" id="UP000000702"/>
    </source>
</evidence>
<dbReference type="EMBL" id="CAEQ01000798">
    <property type="protein sequence ID" value="CCD12586.1"/>
    <property type="molecule type" value="Genomic_DNA"/>
</dbReference>
<proteinExistence type="predicted"/>
<dbReference type="VEuPathDB" id="TriTrypDB:TcIL3000_0_34520"/>
<dbReference type="Proteomes" id="UP000000702">
    <property type="component" value="Unassembled WGS sequence"/>
</dbReference>
<feature type="region of interest" description="Disordered" evidence="1">
    <location>
        <begin position="287"/>
        <end position="322"/>
    </location>
</feature>
<gene>
    <name evidence="2" type="ORF">TCIL3000_0_34520</name>
</gene>
<evidence type="ECO:0000256" key="1">
    <source>
        <dbReference type="SAM" id="MobiDB-lite"/>
    </source>
</evidence>
<dbReference type="AlphaFoldDB" id="F9W5Y3"/>
<accession>F9W5Y3</accession>